<dbReference type="STRING" id="1365484.W6QKW6"/>
<proteinExistence type="predicted"/>
<accession>W6QKW6</accession>
<name>W6QKW6_PENRF</name>
<reference evidence="2" key="1">
    <citation type="journal article" date="2014" name="Nat. Commun.">
        <title>Multiple recent horizontal transfers of a large genomic region in cheese making fungi.</title>
        <authorList>
            <person name="Cheeseman K."/>
            <person name="Ropars J."/>
            <person name="Renault P."/>
            <person name="Dupont J."/>
            <person name="Gouzy J."/>
            <person name="Branca A."/>
            <person name="Abraham A.L."/>
            <person name="Ceppi M."/>
            <person name="Conseiller E."/>
            <person name="Debuchy R."/>
            <person name="Malagnac F."/>
            <person name="Goarin A."/>
            <person name="Silar P."/>
            <person name="Lacoste S."/>
            <person name="Sallet E."/>
            <person name="Bensimon A."/>
            <person name="Giraud T."/>
            <person name="Brygoo Y."/>
        </authorList>
    </citation>
    <scope>NUCLEOTIDE SEQUENCE [LARGE SCALE GENOMIC DNA]</scope>
    <source>
        <strain evidence="2">FM164</strain>
    </source>
</reference>
<feature type="compositionally biased region" description="Basic and acidic residues" evidence="1">
    <location>
        <begin position="149"/>
        <end position="160"/>
    </location>
</feature>
<protein>
    <submittedName>
        <fullName evidence="2">Uncharacterized protein</fullName>
    </submittedName>
</protein>
<dbReference type="Proteomes" id="UP000030686">
    <property type="component" value="Unassembled WGS sequence"/>
</dbReference>
<dbReference type="AlphaFoldDB" id="W6QKW6"/>
<gene>
    <name evidence="2" type="ORF">PROQFM164_S06g000050</name>
</gene>
<evidence type="ECO:0000313" key="2">
    <source>
        <dbReference type="EMBL" id="CDM37090.1"/>
    </source>
</evidence>
<dbReference type="EMBL" id="HG792020">
    <property type="protein sequence ID" value="CDM37090.1"/>
    <property type="molecule type" value="Genomic_DNA"/>
</dbReference>
<sequence>MVCGQYRVLSLGVGLNLAPYSMTQYIIHNKMPKHPDLQAVDCDGYVHAEGTIKLEQDLHVLREKPLSSDIKVAAKKKPYLKVVYDLSRRCRFVPAKMSDISSDDLPLSTASVVASSIPPAPTTSLQPGATRMMVAGEDTGEIGTQGKLTVDDNPRRNFTS</sequence>
<organism evidence="2 3">
    <name type="scientific">Penicillium roqueforti (strain FM164)</name>
    <dbReference type="NCBI Taxonomy" id="1365484"/>
    <lineage>
        <taxon>Eukaryota</taxon>
        <taxon>Fungi</taxon>
        <taxon>Dikarya</taxon>
        <taxon>Ascomycota</taxon>
        <taxon>Pezizomycotina</taxon>
        <taxon>Eurotiomycetes</taxon>
        <taxon>Eurotiomycetidae</taxon>
        <taxon>Eurotiales</taxon>
        <taxon>Aspergillaceae</taxon>
        <taxon>Penicillium</taxon>
    </lineage>
</organism>
<evidence type="ECO:0000313" key="3">
    <source>
        <dbReference type="Proteomes" id="UP000030686"/>
    </source>
</evidence>
<evidence type="ECO:0000256" key="1">
    <source>
        <dbReference type="SAM" id="MobiDB-lite"/>
    </source>
</evidence>
<feature type="region of interest" description="Disordered" evidence="1">
    <location>
        <begin position="138"/>
        <end position="160"/>
    </location>
</feature>
<keyword evidence="3" id="KW-1185">Reference proteome</keyword>